<comment type="caution">
    <text evidence="1">The sequence shown here is derived from an EMBL/GenBank/DDBJ whole genome shotgun (WGS) entry which is preliminary data.</text>
</comment>
<dbReference type="AlphaFoldDB" id="A0A2K4FDM5"/>
<dbReference type="OrthoDB" id="2414016at2"/>
<protein>
    <submittedName>
        <fullName evidence="1">Uncharacterized protein</fullName>
    </submittedName>
</protein>
<dbReference type="Proteomes" id="UP000242712">
    <property type="component" value="Unassembled WGS sequence"/>
</dbReference>
<evidence type="ECO:0000313" key="1">
    <source>
        <dbReference type="EMBL" id="POA09464.1"/>
    </source>
</evidence>
<accession>A0A2K4FDM5</accession>
<evidence type="ECO:0000313" key="2">
    <source>
        <dbReference type="Proteomes" id="UP000242712"/>
    </source>
</evidence>
<gene>
    <name evidence="1" type="ORF">CD039_01515</name>
</gene>
<proteinExistence type="predicted"/>
<sequence>MTMSKKQAFQIIDYLRNIYELKFDEKKLNIWIDLLSEEGDYKPTLKAAKDYITNGNPYPPKIPNILRKEPKMLKENELDQQTKEHRWRMQNDENYKKKRQQALEAFKQKVAEFNRGDDNA</sequence>
<dbReference type="EMBL" id="PPPX01000001">
    <property type="protein sequence ID" value="POA09464.1"/>
    <property type="molecule type" value="Genomic_DNA"/>
</dbReference>
<dbReference type="GeneID" id="98297021"/>
<reference evidence="1 2" key="1">
    <citation type="submission" date="2017-08" db="EMBL/GenBank/DDBJ databases">
        <title>Draft genome sequences of 64 type strains of genus Staph aureus.</title>
        <authorList>
            <person name="Cole K."/>
            <person name="Golubchik T."/>
            <person name="Russell J."/>
            <person name="Foster D."/>
            <person name="Llewelyn M."/>
            <person name="Wilson D."/>
            <person name="Crook D."/>
            <person name="Paul J."/>
        </authorList>
    </citation>
    <scope>NUCLEOTIDE SEQUENCE [LARGE SCALE GENOMIC DNA]</scope>
    <source>
        <strain evidence="1 2">DSM 29875</strain>
    </source>
</reference>
<dbReference type="Gene3D" id="1.10.8.200">
    <property type="entry name" value="Replisome organizer (g39p helicase loader/inhibitor protein)"/>
    <property type="match status" value="1"/>
</dbReference>
<dbReference type="RefSeq" id="WP_103370848.1">
    <property type="nucleotide sequence ID" value="NZ_CBCRVO010000001.1"/>
</dbReference>
<keyword evidence="2" id="KW-1185">Reference proteome</keyword>
<name>A0A2K4FDM5_9STAP</name>
<organism evidence="1 2">
    <name type="scientific">Staphylococcus argensis</name>
    <dbReference type="NCBI Taxonomy" id="1607738"/>
    <lineage>
        <taxon>Bacteria</taxon>
        <taxon>Bacillati</taxon>
        <taxon>Bacillota</taxon>
        <taxon>Bacilli</taxon>
        <taxon>Bacillales</taxon>
        <taxon>Staphylococcaceae</taxon>
        <taxon>Staphylococcus</taxon>
    </lineage>
</organism>